<dbReference type="GO" id="GO:0016874">
    <property type="term" value="F:ligase activity"/>
    <property type="evidence" value="ECO:0007669"/>
    <property type="project" value="UniProtKB-KW"/>
</dbReference>
<feature type="short sequence motif" description="'KMSKS' region" evidence="5">
    <location>
        <begin position="227"/>
        <end position="231"/>
    </location>
</feature>
<gene>
    <name evidence="8" type="primary">gluQRS</name>
    <name evidence="5" type="synonym">gluQ</name>
    <name evidence="8" type="ORF">KTN04_12735</name>
</gene>
<evidence type="ECO:0000256" key="1">
    <source>
        <dbReference type="ARBA" id="ARBA00022598"/>
    </source>
</evidence>
<dbReference type="HAMAP" id="MF_01428">
    <property type="entry name" value="Glu_Q_tRNA_synth"/>
    <property type="match status" value="1"/>
</dbReference>
<dbReference type="InterPro" id="IPR049940">
    <property type="entry name" value="GluQ/Sye"/>
</dbReference>
<keyword evidence="4 5" id="KW-0030">Aminoacyl-tRNA synthetase</keyword>
<keyword evidence="9" id="KW-1185">Reference proteome</keyword>
<feature type="binding site" evidence="5">
    <location>
        <position position="100"/>
    </location>
    <ligand>
        <name>Zn(2+)</name>
        <dbReference type="ChEBI" id="CHEBI:29105"/>
    </ligand>
</feature>
<dbReference type="NCBIfam" id="NF004314">
    <property type="entry name" value="PRK05710.1-3"/>
    <property type="match status" value="1"/>
</dbReference>
<name>A0ABS6MD27_9GAMM</name>
<evidence type="ECO:0000313" key="8">
    <source>
        <dbReference type="EMBL" id="MBV0934206.1"/>
    </source>
</evidence>
<evidence type="ECO:0000313" key="9">
    <source>
        <dbReference type="Proteomes" id="UP000755551"/>
    </source>
</evidence>
<feature type="binding site" evidence="5">
    <location>
        <position position="113"/>
    </location>
    <ligand>
        <name>Zn(2+)</name>
        <dbReference type="ChEBI" id="CHEBI:29105"/>
    </ligand>
</feature>
<dbReference type="InterPro" id="IPR022380">
    <property type="entry name" value="Glu-Q_tRNA(Asp)_Synthase"/>
</dbReference>
<keyword evidence="1 5" id="KW-0436">Ligase</keyword>
<evidence type="ECO:0000256" key="6">
    <source>
        <dbReference type="RuleBase" id="RU363037"/>
    </source>
</evidence>
<evidence type="ECO:0000256" key="4">
    <source>
        <dbReference type="ARBA" id="ARBA00023146"/>
    </source>
</evidence>
<feature type="binding site" evidence="5">
    <location>
        <position position="117"/>
    </location>
    <ligand>
        <name>Zn(2+)</name>
        <dbReference type="ChEBI" id="CHEBI:29105"/>
    </ligand>
</feature>
<dbReference type="InterPro" id="IPR020058">
    <property type="entry name" value="Glu/Gln-tRNA-synth_Ib_cat-dom"/>
</dbReference>
<evidence type="ECO:0000256" key="5">
    <source>
        <dbReference type="HAMAP-Rule" id="MF_01428"/>
    </source>
</evidence>
<sequence>MPCIGRFAPSPTGPLHFGSLLAALASYLDIRSRNGFWKVRVEDLDPPREQPGAADHILRTLEAFGLHWDGEVVYQSQRHDLYQEALQVLIDQGTAYPCNCSRKQLRARGVQGYDGHCLHQPPPALANVAYRVRHLQPRQHFNDRIQGRRDYHWHGHQGDFVVFRRDGLFAYQLAVVVDDADQGITDILRGSDLIDETPHQLELQQQLGYPPPDYAHIPVITHANGQKLSKQNLAPAIDPQDRLTLLRQALSLLGQGPSPDLADATLTELLDWGCLNWNPAAIPAVLSLPAAKHLPGQVY</sequence>
<proteinExistence type="inferred from homology"/>
<evidence type="ECO:0000256" key="3">
    <source>
        <dbReference type="ARBA" id="ARBA00022840"/>
    </source>
</evidence>
<reference evidence="8 9" key="1">
    <citation type="submission" date="2021-06" db="EMBL/GenBank/DDBJ databases">
        <title>Bacterium isolated from marine sediment.</title>
        <authorList>
            <person name="Zhu K.-L."/>
            <person name="Du Z.-J."/>
            <person name="Liang Q.-Y."/>
        </authorList>
    </citation>
    <scope>NUCLEOTIDE SEQUENCE [LARGE SCALE GENOMIC DNA]</scope>
    <source>
        <strain evidence="8 9">A346</strain>
    </source>
</reference>
<feature type="binding site" evidence="5">
    <location>
        <position position="98"/>
    </location>
    <ligand>
        <name>Zn(2+)</name>
        <dbReference type="ChEBI" id="CHEBI:29105"/>
    </ligand>
</feature>
<feature type="short sequence motif" description="'HIGH' region" evidence="5">
    <location>
        <begin position="9"/>
        <end position="19"/>
    </location>
</feature>
<keyword evidence="2 5" id="KW-0547">Nucleotide-binding</keyword>
<keyword evidence="5" id="KW-0862">Zinc</keyword>
<keyword evidence="6" id="KW-0648">Protein biosynthesis</keyword>
<evidence type="ECO:0000259" key="7">
    <source>
        <dbReference type="Pfam" id="PF00749"/>
    </source>
</evidence>
<evidence type="ECO:0000256" key="2">
    <source>
        <dbReference type="ARBA" id="ARBA00022741"/>
    </source>
</evidence>
<feature type="domain" description="Glutamyl/glutaminyl-tRNA synthetase class Ib catalytic" evidence="7">
    <location>
        <begin position="6"/>
        <end position="236"/>
    </location>
</feature>
<accession>A0ABS6MD27</accession>
<protein>
    <recommendedName>
        <fullName evidence="5">Glutamyl-Q tRNA(Asp) synthetase</fullName>
        <shortName evidence="5">Glu-Q-RSs</shortName>
        <ecNumber evidence="5">6.1.1.-</ecNumber>
    </recommendedName>
</protein>
<dbReference type="Pfam" id="PF00749">
    <property type="entry name" value="tRNA-synt_1c"/>
    <property type="match status" value="1"/>
</dbReference>
<feature type="binding site" evidence="5">
    <location>
        <position position="42"/>
    </location>
    <ligand>
        <name>L-glutamate</name>
        <dbReference type="ChEBI" id="CHEBI:29985"/>
    </ligand>
</feature>
<dbReference type="Proteomes" id="UP000755551">
    <property type="component" value="Unassembled WGS sequence"/>
</dbReference>
<comment type="caution">
    <text evidence="8">The sequence shown here is derived from an EMBL/GenBank/DDBJ whole genome shotgun (WGS) entry which is preliminary data.</text>
</comment>
<comment type="function">
    <text evidence="5">Catalyzes the tRNA-independent activation of glutamate in presence of ATP and the subsequent transfer of glutamate onto a tRNA(Asp). Glutamate is transferred on the 2-amino-5-(4,5-dihydroxy-2-cyclopenten-1-yl) moiety of the queuosine in the wobble position of the QUC anticodon.</text>
</comment>
<comment type="cofactor">
    <cofactor evidence="5">
        <name>Zn(2+)</name>
        <dbReference type="ChEBI" id="CHEBI:29105"/>
    </cofactor>
    <text evidence="5">Binds 1 zinc ion per subunit.</text>
</comment>
<dbReference type="PANTHER" id="PTHR43311:SF1">
    <property type="entry name" value="GLUTAMYL-Q TRNA(ASP) SYNTHETASE"/>
    <property type="match status" value="1"/>
</dbReference>
<keyword evidence="3 5" id="KW-0067">ATP-binding</keyword>
<dbReference type="NCBIfam" id="TIGR03838">
    <property type="entry name" value="queuosine_YadB"/>
    <property type="match status" value="1"/>
</dbReference>
<dbReference type="EMBL" id="JAHQZT010000018">
    <property type="protein sequence ID" value="MBV0934206.1"/>
    <property type="molecule type" value="Genomic_DNA"/>
</dbReference>
<keyword evidence="5" id="KW-0479">Metal-binding</keyword>
<organism evidence="8 9">
    <name type="scientific">Marinobacterium weihaiense</name>
    <dbReference type="NCBI Taxonomy" id="2851016"/>
    <lineage>
        <taxon>Bacteria</taxon>
        <taxon>Pseudomonadati</taxon>
        <taxon>Pseudomonadota</taxon>
        <taxon>Gammaproteobacteria</taxon>
        <taxon>Oceanospirillales</taxon>
        <taxon>Oceanospirillaceae</taxon>
        <taxon>Marinobacterium</taxon>
    </lineage>
</organism>
<feature type="binding site" evidence="5">
    <location>
        <position position="230"/>
    </location>
    <ligand>
        <name>ATP</name>
        <dbReference type="ChEBI" id="CHEBI:30616"/>
    </ligand>
</feature>
<dbReference type="EC" id="6.1.1.-" evidence="5"/>
<dbReference type="PANTHER" id="PTHR43311">
    <property type="entry name" value="GLUTAMATE--TRNA LIGASE"/>
    <property type="match status" value="1"/>
</dbReference>
<dbReference type="RefSeq" id="WP_217335615.1">
    <property type="nucleotide sequence ID" value="NZ_JAHQZT010000018.1"/>
</dbReference>
<feature type="binding site" evidence="5">
    <location>
        <position position="171"/>
    </location>
    <ligand>
        <name>L-glutamate</name>
        <dbReference type="ChEBI" id="CHEBI:29985"/>
    </ligand>
</feature>
<comment type="similarity">
    <text evidence="5">Belongs to the class-I aminoacyl-tRNA synthetase family. GluQ subfamily.</text>
</comment>
<feature type="binding site" evidence="5">
    <location>
        <begin position="6"/>
        <end position="10"/>
    </location>
    <ligand>
        <name>L-glutamate</name>
        <dbReference type="ChEBI" id="CHEBI:29985"/>
    </ligand>
</feature>
<feature type="binding site" evidence="5">
    <location>
        <position position="189"/>
    </location>
    <ligand>
        <name>L-glutamate</name>
        <dbReference type="ChEBI" id="CHEBI:29985"/>
    </ligand>
</feature>